<dbReference type="GO" id="GO:0006269">
    <property type="term" value="P:DNA replication, synthesis of primer"/>
    <property type="evidence" value="ECO:0007669"/>
    <property type="project" value="UniProtKB-KW"/>
</dbReference>
<feature type="binding site" evidence="12">
    <location>
        <position position="487"/>
    </location>
    <ligand>
        <name>Zn(2+)</name>
        <dbReference type="ChEBI" id="CHEBI:29105"/>
        <label>1</label>
    </ligand>
</feature>
<keyword evidence="8 12" id="KW-0067">ATP-binding</keyword>
<feature type="domain" description="Helicase ATP-binding" evidence="13">
    <location>
        <begin position="217"/>
        <end position="383"/>
    </location>
</feature>
<dbReference type="EC" id="5.6.2.4" evidence="12"/>
<keyword evidence="15" id="KW-1185">Reference proteome</keyword>
<dbReference type="SUPFAM" id="SSF52540">
    <property type="entry name" value="P-loop containing nucleoside triphosphate hydrolases"/>
    <property type="match status" value="2"/>
</dbReference>
<feature type="binding site" evidence="12">
    <location>
        <position position="484"/>
    </location>
    <ligand>
        <name>Zn(2+)</name>
        <dbReference type="ChEBI" id="CHEBI:29105"/>
        <label>1</label>
    </ligand>
</feature>
<dbReference type="InterPro" id="IPR011545">
    <property type="entry name" value="DEAD/DEAH_box_helicase_dom"/>
</dbReference>
<sequence length="735" mass="78244">MSNDSYPQGPNHDTFAPGERVRVMLPLPLSEAYEYRVGADLRLTGGDFVEVPLGRRNLVGVVWGGGAGGIEEGRLRPVSSRVDLPPLPEVSRRIVEWVAEYTVSPPGAVLRMAMSVPEALHAPRARLVYGLATASPLPAALTPARRRVVDALMAGPPRPSAELVRDAGVSPAVIRAMVDAGIVIAQASDDSLPSPDWRRAGPALIPGQAAAARELCAAVDGGYRVLVVDGQPGAGKTEVYFEAIAATLAAGRQVLVLLPEIALGAQWLARFAARFGVPPLVWHSEVGQAVRRRTWRSVLTGEAAVVVGARSALFLPFPNLGLIVVDEEHDGSFKQEDGVAYHARDMAVVRARLGAIPVALVSATPSLETIINARRGRYHLLTLPDRPGAAPLPAIELVDLTRDRPARGGFVAPSLAAALAETTARGEQALLFLNRRGYAPLTLCRGCGHRMACPACTAWLVEHRLIRRLICHHCGFAVALPEACPSCGATDTLAACGPGVERLAEEIGALFPQLRWVMATSDTLTGPREAADLVRRIEAHEIDAIIGTQIVAKGYHFPLLTLVGVIDADLGLSGGDLRAAERTFQLLSQVAGRAGRAERSGRALLQTTMPAHPLMTALASGDRQRFLAAEEAARAATAMPPFGRLAALILSARDETQVDAAARALAQTAPRVPGVRILGPAPAPLALLRGRHRRRFLVHGGKAVRLSPLIRAWMAQVRLPSAVRIQVDIDPFSFL</sequence>
<dbReference type="InterPro" id="IPR041236">
    <property type="entry name" value="PriA_C"/>
</dbReference>
<evidence type="ECO:0000256" key="5">
    <source>
        <dbReference type="ARBA" id="ARBA00022801"/>
    </source>
</evidence>
<dbReference type="Pfam" id="PF00270">
    <property type="entry name" value="DEAD"/>
    <property type="match status" value="1"/>
</dbReference>
<dbReference type="GO" id="GO:0003677">
    <property type="term" value="F:DNA binding"/>
    <property type="evidence" value="ECO:0007669"/>
    <property type="project" value="UniProtKB-UniRule"/>
</dbReference>
<keyword evidence="6 12" id="KW-0347">Helicase</keyword>
<evidence type="ECO:0000256" key="10">
    <source>
        <dbReference type="ARBA" id="ARBA00023235"/>
    </source>
</evidence>
<comment type="cofactor">
    <cofactor evidence="12">
        <name>Zn(2+)</name>
        <dbReference type="ChEBI" id="CHEBI:29105"/>
    </cofactor>
    <text evidence="12">Binds 2 zinc ions per subunit.</text>
</comment>
<dbReference type="GO" id="GO:1990077">
    <property type="term" value="C:primosome complex"/>
    <property type="evidence" value="ECO:0007669"/>
    <property type="project" value="UniProtKB-UniRule"/>
</dbReference>
<evidence type="ECO:0000256" key="9">
    <source>
        <dbReference type="ARBA" id="ARBA00023125"/>
    </source>
</evidence>
<evidence type="ECO:0000256" key="12">
    <source>
        <dbReference type="HAMAP-Rule" id="MF_00983"/>
    </source>
</evidence>
<dbReference type="InterPro" id="IPR042115">
    <property type="entry name" value="PriA_3primeBD_sf"/>
</dbReference>
<organism evidence="14 15">
    <name type="scientific">Defluviicoccus vanus</name>
    <dbReference type="NCBI Taxonomy" id="111831"/>
    <lineage>
        <taxon>Bacteria</taxon>
        <taxon>Pseudomonadati</taxon>
        <taxon>Pseudomonadota</taxon>
        <taxon>Alphaproteobacteria</taxon>
        <taxon>Rhodospirillales</taxon>
        <taxon>Rhodospirillaceae</taxon>
        <taxon>Defluviicoccus</taxon>
    </lineage>
</organism>
<keyword evidence="1 12" id="KW-0639">Primosome</keyword>
<feature type="binding site" evidence="12">
    <location>
        <position position="456"/>
    </location>
    <ligand>
        <name>Zn(2+)</name>
        <dbReference type="ChEBI" id="CHEBI:29105"/>
        <label>2</label>
    </ligand>
</feature>
<dbReference type="GO" id="GO:0006270">
    <property type="term" value="P:DNA replication initiation"/>
    <property type="evidence" value="ECO:0007669"/>
    <property type="project" value="TreeGrafter"/>
</dbReference>
<keyword evidence="3 12" id="KW-0479">Metal-binding</keyword>
<comment type="function">
    <text evidence="12">Initiates the restart of stalled replication forks, which reloads the replicative helicase on sites other than the origin of replication. Recognizes and binds to abandoned replication forks and remodels them to uncover a helicase loading site. Promotes assembly of the primosome at these replication forks.</text>
</comment>
<evidence type="ECO:0000256" key="2">
    <source>
        <dbReference type="ARBA" id="ARBA00022705"/>
    </source>
</evidence>
<dbReference type="GO" id="GO:0016787">
    <property type="term" value="F:hydrolase activity"/>
    <property type="evidence" value="ECO:0007669"/>
    <property type="project" value="UniProtKB-KW"/>
</dbReference>
<feature type="binding site" evidence="12">
    <location>
        <position position="474"/>
    </location>
    <ligand>
        <name>Zn(2+)</name>
        <dbReference type="ChEBI" id="CHEBI:29105"/>
        <label>2</label>
    </ligand>
</feature>
<dbReference type="Pfam" id="PF18074">
    <property type="entry name" value="PriA_C"/>
    <property type="match status" value="1"/>
</dbReference>
<evidence type="ECO:0000259" key="13">
    <source>
        <dbReference type="PROSITE" id="PS51192"/>
    </source>
</evidence>
<proteinExistence type="inferred from homology"/>
<dbReference type="GO" id="GO:0043138">
    <property type="term" value="F:3'-5' DNA helicase activity"/>
    <property type="evidence" value="ECO:0007669"/>
    <property type="project" value="UniProtKB-EC"/>
</dbReference>
<evidence type="ECO:0000256" key="8">
    <source>
        <dbReference type="ARBA" id="ARBA00022840"/>
    </source>
</evidence>
<dbReference type="FunFam" id="3.40.50.300:FF:000489">
    <property type="entry name" value="Primosome assembly protein PriA"/>
    <property type="match status" value="1"/>
</dbReference>
<dbReference type="InterPro" id="IPR040498">
    <property type="entry name" value="PriA_CRR"/>
</dbReference>
<evidence type="ECO:0000256" key="11">
    <source>
        <dbReference type="ARBA" id="ARBA00048988"/>
    </source>
</evidence>
<comment type="subunit">
    <text evidence="12">Component of the replication restart primosome.</text>
</comment>
<evidence type="ECO:0000256" key="3">
    <source>
        <dbReference type="ARBA" id="ARBA00022723"/>
    </source>
</evidence>
<reference evidence="14 15" key="1">
    <citation type="submission" date="2020-05" db="EMBL/GenBank/DDBJ databases">
        <title>Complete closed genome sequence of Defluviicoccus vanus.</title>
        <authorList>
            <person name="Bessarab I."/>
            <person name="Arumugam K."/>
            <person name="Maszenan A.M."/>
            <person name="Seviour R.J."/>
            <person name="Williams R.B."/>
        </authorList>
    </citation>
    <scope>NUCLEOTIDE SEQUENCE [LARGE SCALE GENOMIC DNA]</scope>
    <source>
        <strain evidence="14 15">Ben 114</strain>
    </source>
</reference>
<dbReference type="InterPro" id="IPR005259">
    <property type="entry name" value="PriA"/>
</dbReference>
<dbReference type="PANTHER" id="PTHR30580">
    <property type="entry name" value="PRIMOSOMAL PROTEIN N"/>
    <property type="match status" value="1"/>
</dbReference>
<dbReference type="GO" id="GO:0006302">
    <property type="term" value="P:double-strand break repair"/>
    <property type="evidence" value="ECO:0007669"/>
    <property type="project" value="InterPro"/>
</dbReference>
<evidence type="ECO:0000256" key="4">
    <source>
        <dbReference type="ARBA" id="ARBA00022741"/>
    </source>
</evidence>
<dbReference type="GO" id="GO:0006310">
    <property type="term" value="P:DNA recombination"/>
    <property type="evidence" value="ECO:0007669"/>
    <property type="project" value="InterPro"/>
</dbReference>
<dbReference type="RefSeq" id="WP_190260910.1">
    <property type="nucleotide sequence ID" value="NZ_CP053923.1"/>
</dbReference>
<name>A0A7H1N3Z5_9PROT</name>
<dbReference type="HAMAP" id="MF_00983">
    <property type="entry name" value="PriA"/>
    <property type="match status" value="1"/>
</dbReference>
<keyword evidence="9 12" id="KW-0238">DNA-binding</keyword>
<dbReference type="EMBL" id="CP053923">
    <property type="protein sequence ID" value="QNT70431.1"/>
    <property type="molecule type" value="Genomic_DNA"/>
</dbReference>
<dbReference type="InterPro" id="IPR027417">
    <property type="entry name" value="P-loop_NTPase"/>
</dbReference>
<dbReference type="GO" id="GO:0008270">
    <property type="term" value="F:zinc ion binding"/>
    <property type="evidence" value="ECO:0007669"/>
    <property type="project" value="UniProtKB-UniRule"/>
</dbReference>
<dbReference type="Gene3D" id="3.40.50.300">
    <property type="entry name" value="P-loop containing nucleotide triphosphate hydrolases"/>
    <property type="match status" value="2"/>
</dbReference>
<comment type="catalytic activity">
    <reaction evidence="11 12">
        <text>ATP + H2O = ADP + phosphate + H(+)</text>
        <dbReference type="Rhea" id="RHEA:13065"/>
        <dbReference type="ChEBI" id="CHEBI:15377"/>
        <dbReference type="ChEBI" id="CHEBI:15378"/>
        <dbReference type="ChEBI" id="CHEBI:30616"/>
        <dbReference type="ChEBI" id="CHEBI:43474"/>
        <dbReference type="ChEBI" id="CHEBI:456216"/>
        <dbReference type="EC" id="5.6.2.4"/>
    </reaction>
</comment>
<dbReference type="PROSITE" id="PS51192">
    <property type="entry name" value="HELICASE_ATP_BIND_1"/>
    <property type="match status" value="1"/>
</dbReference>
<feature type="binding site" evidence="12">
    <location>
        <position position="447"/>
    </location>
    <ligand>
        <name>Zn(2+)</name>
        <dbReference type="ChEBI" id="CHEBI:29105"/>
        <label>1</label>
    </ligand>
</feature>
<keyword evidence="10 12" id="KW-0413">Isomerase</keyword>
<dbReference type="PANTHER" id="PTHR30580:SF0">
    <property type="entry name" value="PRIMOSOMAL PROTEIN N"/>
    <property type="match status" value="1"/>
</dbReference>
<dbReference type="KEGG" id="dvn:HQ394_15230"/>
<dbReference type="InterPro" id="IPR014001">
    <property type="entry name" value="Helicase_ATP-bd"/>
</dbReference>
<evidence type="ECO:0000256" key="1">
    <source>
        <dbReference type="ARBA" id="ARBA00022515"/>
    </source>
</evidence>
<dbReference type="NCBIfam" id="TIGR00595">
    <property type="entry name" value="priA"/>
    <property type="match status" value="1"/>
</dbReference>
<evidence type="ECO:0000256" key="6">
    <source>
        <dbReference type="ARBA" id="ARBA00022806"/>
    </source>
</evidence>
<keyword evidence="5 12" id="KW-0378">Hydrolase</keyword>
<accession>A0A7H1N3Z5</accession>
<dbReference type="SMART" id="SM00490">
    <property type="entry name" value="HELICc"/>
    <property type="match status" value="1"/>
</dbReference>
<evidence type="ECO:0000313" key="15">
    <source>
        <dbReference type="Proteomes" id="UP000516369"/>
    </source>
</evidence>
<dbReference type="Pfam" id="PF17764">
    <property type="entry name" value="PriA_3primeBD"/>
    <property type="match status" value="1"/>
</dbReference>
<comment type="catalytic activity">
    <reaction evidence="12">
        <text>Couples ATP hydrolysis with the unwinding of duplex DNA by translocating in the 3'-5' direction.</text>
        <dbReference type="EC" id="5.6.2.4"/>
    </reaction>
</comment>
<dbReference type="AlphaFoldDB" id="A0A7H1N3Z5"/>
<dbReference type="GO" id="GO:0005524">
    <property type="term" value="F:ATP binding"/>
    <property type="evidence" value="ECO:0007669"/>
    <property type="project" value="UniProtKB-UniRule"/>
</dbReference>
<protein>
    <recommendedName>
        <fullName evidence="12">Replication restart protein PriA</fullName>
    </recommendedName>
    <alternativeName>
        <fullName evidence="12">ATP-dependent DNA helicase PriA</fullName>
        <ecNumber evidence="12">5.6.2.4</ecNumber>
    </alternativeName>
    <alternativeName>
        <fullName evidence="12">DNA 3'-5' helicase PriA</fullName>
    </alternativeName>
</protein>
<evidence type="ECO:0000313" key="14">
    <source>
        <dbReference type="EMBL" id="QNT70431.1"/>
    </source>
</evidence>
<keyword evidence="2 12" id="KW-0235">DNA replication</keyword>
<dbReference type="NCBIfam" id="NF004070">
    <property type="entry name" value="PRK05580.2-2"/>
    <property type="match status" value="1"/>
</dbReference>
<dbReference type="CDD" id="cd17929">
    <property type="entry name" value="DEXHc_priA"/>
    <property type="match status" value="1"/>
</dbReference>
<feature type="binding site" evidence="12">
    <location>
        <position position="453"/>
    </location>
    <ligand>
        <name>Zn(2+)</name>
        <dbReference type="ChEBI" id="CHEBI:29105"/>
        <label>2</label>
    </ligand>
</feature>
<evidence type="ECO:0000256" key="7">
    <source>
        <dbReference type="ARBA" id="ARBA00022833"/>
    </source>
</evidence>
<feature type="binding site" evidence="12">
    <location>
        <position position="471"/>
    </location>
    <ligand>
        <name>Zn(2+)</name>
        <dbReference type="ChEBI" id="CHEBI:29105"/>
        <label>2</label>
    </ligand>
</feature>
<dbReference type="Proteomes" id="UP000516369">
    <property type="component" value="Chromosome"/>
</dbReference>
<feature type="binding site" evidence="12">
    <location>
        <position position="444"/>
    </location>
    <ligand>
        <name>Zn(2+)</name>
        <dbReference type="ChEBI" id="CHEBI:29105"/>
        <label>1</label>
    </ligand>
</feature>
<dbReference type="SMART" id="SM00487">
    <property type="entry name" value="DEXDc"/>
    <property type="match status" value="1"/>
</dbReference>
<keyword evidence="7 12" id="KW-0862">Zinc</keyword>
<comment type="similarity">
    <text evidence="12">Belongs to the helicase family. PriA subfamily.</text>
</comment>
<dbReference type="InterPro" id="IPR041222">
    <property type="entry name" value="PriA_3primeBD"/>
</dbReference>
<dbReference type="Gene3D" id="3.40.1440.60">
    <property type="entry name" value="PriA, 3(prime) DNA-binding domain"/>
    <property type="match status" value="1"/>
</dbReference>
<dbReference type="Pfam" id="PF18319">
    <property type="entry name" value="Zn_ribbon_PriA"/>
    <property type="match status" value="1"/>
</dbReference>
<dbReference type="InterPro" id="IPR001650">
    <property type="entry name" value="Helicase_C-like"/>
</dbReference>
<keyword evidence="4 12" id="KW-0547">Nucleotide-binding</keyword>
<gene>
    <name evidence="12" type="primary">priA</name>
    <name evidence="14" type="ORF">HQ394_15230</name>
</gene>